<protein>
    <submittedName>
        <fullName evidence="3">OmpA family protein</fullName>
    </submittedName>
</protein>
<proteinExistence type="predicted"/>
<keyword evidence="4" id="KW-1185">Reference proteome</keyword>
<comment type="caution">
    <text evidence="3">The sequence shown here is derived from an EMBL/GenBank/DDBJ whole genome shotgun (WGS) entry which is preliminary data.</text>
</comment>
<feature type="region of interest" description="Disordered" evidence="1">
    <location>
        <begin position="1"/>
        <end position="21"/>
    </location>
</feature>
<feature type="domain" description="OmpA-like" evidence="2">
    <location>
        <begin position="71"/>
        <end position="125"/>
    </location>
</feature>
<dbReference type="Gene3D" id="3.30.1330.60">
    <property type="entry name" value="OmpA-like domain"/>
    <property type="match status" value="1"/>
</dbReference>
<dbReference type="SUPFAM" id="SSF103088">
    <property type="entry name" value="OmpA-like"/>
    <property type="match status" value="1"/>
</dbReference>
<evidence type="ECO:0000313" key="4">
    <source>
        <dbReference type="Proteomes" id="UP001165685"/>
    </source>
</evidence>
<gene>
    <name evidence="3" type="ORF">O4U47_28900</name>
</gene>
<dbReference type="RefSeq" id="WP_270681153.1">
    <property type="nucleotide sequence ID" value="NZ_JAQFWP010000090.1"/>
</dbReference>
<name>A0ABT4TV34_9ACTN</name>
<dbReference type="Pfam" id="PF00691">
    <property type="entry name" value="OmpA"/>
    <property type="match status" value="1"/>
</dbReference>
<dbReference type="InterPro" id="IPR036737">
    <property type="entry name" value="OmpA-like_sf"/>
</dbReference>
<dbReference type="Proteomes" id="UP001165685">
    <property type="component" value="Unassembled WGS sequence"/>
</dbReference>
<reference evidence="3" key="1">
    <citation type="submission" date="2023-01" db="EMBL/GenBank/DDBJ databases">
        <title>Draft genome sequence of Nocardiopsis sp. LSu2-4 isolated from halophytes.</title>
        <authorList>
            <person name="Duangmal K."/>
            <person name="Chantavorakit T."/>
        </authorList>
    </citation>
    <scope>NUCLEOTIDE SEQUENCE</scope>
    <source>
        <strain evidence="3">LSu2-4</strain>
    </source>
</reference>
<evidence type="ECO:0000259" key="2">
    <source>
        <dbReference type="Pfam" id="PF00691"/>
    </source>
</evidence>
<dbReference type="InterPro" id="IPR006665">
    <property type="entry name" value="OmpA-like"/>
</dbReference>
<feature type="compositionally biased region" description="Polar residues" evidence="1">
    <location>
        <begin position="1"/>
        <end position="10"/>
    </location>
</feature>
<accession>A0ABT4TV34</accession>
<sequence>MTATGHCTCSSDRDEAPSAGDVVGLPVDAPDGPVADEDSITGTVYSGREEVARNLGGEDGTETVALRTDVLFGFDEDTLDDRAQKAFEDVIAETRERADPQKPPITITGHTDGRGTDDYNQGLSRAPRRGGPRGAGGRAGLRLRIRDPGHGF</sequence>
<evidence type="ECO:0000256" key="1">
    <source>
        <dbReference type="SAM" id="MobiDB-lite"/>
    </source>
</evidence>
<dbReference type="EMBL" id="JAQFWP010000090">
    <property type="protein sequence ID" value="MDA2808562.1"/>
    <property type="molecule type" value="Genomic_DNA"/>
</dbReference>
<organism evidence="3 4">
    <name type="scientific">Nocardiopsis suaedae</name>
    <dbReference type="NCBI Taxonomy" id="3018444"/>
    <lineage>
        <taxon>Bacteria</taxon>
        <taxon>Bacillati</taxon>
        <taxon>Actinomycetota</taxon>
        <taxon>Actinomycetes</taxon>
        <taxon>Streptosporangiales</taxon>
        <taxon>Nocardiopsidaceae</taxon>
        <taxon>Nocardiopsis</taxon>
    </lineage>
</organism>
<evidence type="ECO:0000313" key="3">
    <source>
        <dbReference type="EMBL" id="MDA2808562.1"/>
    </source>
</evidence>
<feature type="region of interest" description="Disordered" evidence="1">
    <location>
        <begin position="93"/>
        <end position="152"/>
    </location>
</feature>